<evidence type="ECO:0000313" key="1">
    <source>
        <dbReference type="EMBL" id="EUC53619.1"/>
    </source>
</evidence>
<dbReference type="EMBL" id="JATN01000322">
    <property type="protein sequence ID" value="EUC53619.1"/>
    <property type="molecule type" value="Genomic_DNA"/>
</dbReference>
<reference evidence="2" key="1">
    <citation type="journal article" date="2014" name="Genome Announc.">
        <title>Draft genome sequence of the plant-pathogenic soil fungus Rhizoctonia solani anastomosis group 3 strain Rhs1AP.</title>
        <authorList>
            <person name="Cubeta M.A."/>
            <person name="Thomas E."/>
            <person name="Dean R.A."/>
            <person name="Jabaji S."/>
            <person name="Neate S.M."/>
            <person name="Tavantzis S."/>
            <person name="Toda T."/>
            <person name="Vilgalys R."/>
            <person name="Bharathan N."/>
            <person name="Fedorova-Abrams N."/>
            <person name="Pakala S.B."/>
            <person name="Pakala S.M."/>
            <person name="Zafar N."/>
            <person name="Joardar V."/>
            <person name="Losada L."/>
            <person name="Nierman W.C."/>
        </authorList>
    </citation>
    <scope>NUCLEOTIDE SEQUENCE [LARGE SCALE GENOMIC DNA]</scope>
    <source>
        <strain evidence="2">AG-3</strain>
    </source>
</reference>
<sequence length="143" mass="16037">MGSVRAYLHPKLDAEKWMIMEIEREHDRLVFEGKLDVEVGLGSAKTEPNGTFHYPNKLPSPEPGDNIPVYASYERKMEGPKLVRISFASDPSEQAEQFGYLMKAGKIGDGEVGRALHDAVAGLRGRIGEKEFIRWVPYIHIGL</sequence>
<protein>
    <submittedName>
        <fullName evidence="1">Uncharacterized protein</fullName>
    </submittedName>
</protein>
<feature type="non-terminal residue" evidence="1">
    <location>
        <position position="143"/>
    </location>
</feature>
<accession>X8IWN1</accession>
<dbReference type="AlphaFoldDB" id="X8IWN1"/>
<comment type="caution">
    <text evidence="1">The sequence shown here is derived from an EMBL/GenBank/DDBJ whole genome shotgun (WGS) entry which is preliminary data.</text>
</comment>
<organism evidence="1 2">
    <name type="scientific">Rhizoctonia solani AG-3 Rhs1AP</name>
    <dbReference type="NCBI Taxonomy" id="1086054"/>
    <lineage>
        <taxon>Eukaryota</taxon>
        <taxon>Fungi</taxon>
        <taxon>Dikarya</taxon>
        <taxon>Basidiomycota</taxon>
        <taxon>Agaricomycotina</taxon>
        <taxon>Agaricomycetes</taxon>
        <taxon>Cantharellales</taxon>
        <taxon>Ceratobasidiaceae</taxon>
        <taxon>Rhizoctonia</taxon>
    </lineage>
</organism>
<name>X8IWN1_9AGAM</name>
<dbReference type="Proteomes" id="UP000030108">
    <property type="component" value="Unassembled WGS sequence"/>
</dbReference>
<dbReference type="OrthoDB" id="10283765at2759"/>
<evidence type="ECO:0000313" key="2">
    <source>
        <dbReference type="Proteomes" id="UP000030108"/>
    </source>
</evidence>
<proteinExistence type="predicted"/>
<gene>
    <name evidence="1" type="ORF">RSOL_013900</name>
</gene>